<evidence type="ECO:0000313" key="1">
    <source>
        <dbReference type="EMBL" id="GFR58984.1"/>
    </source>
</evidence>
<dbReference type="EMBL" id="BMAT01010699">
    <property type="protein sequence ID" value="GFR58984.1"/>
    <property type="molecule type" value="Genomic_DNA"/>
</dbReference>
<protein>
    <recommendedName>
        <fullName evidence="3">Neurotransmitter-gated ion-channel ligand-binding domain-containing protein</fullName>
    </recommendedName>
</protein>
<reference evidence="1 2" key="1">
    <citation type="journal article" date="2021" name="Elife">
        <title>Chloroplast acquisition without the gene transfer in kleptoplastic sea slugs, Plakobranchus ocellatus.</title>
        <authorList>
            <person name="Maeda T."/>
            <person name="Takahashi S."/>
            <person name="Yoshida T."/>
            <person name="Shimamura S."/>
            <person name="Takaki Y."/>
            <person name="Nagai Y."/>
            <person name="Toyoda A."/>
            <person name="Suzuki Y."/>
            <person name="Arimoto A."/>
            <person name="Ishii H."/>
            <person name="Satoh N."/>
            <person name="Nishiyama T."/>
            <person name="Hasebe M."/>
            <person name="Maruyama T."/>
            <person name="Minagawa J."/>
            <person name="Obokata J."/>
            <person name="Shigenobu S."/>
        </authorList>
    </citation>
    <scope>NUCLEOTIDE SEQUENCE [LARGE SCALE GENOMIC DNA]</scope>
</reference>
<organism evidence="1 2">
    <name type="scientific">Elysia marginata</name>
    <dbReference type="NCBI Taxonomy" id="1093978"/>
    <lineage>
        <taxon>Eukaryota</taxon>
        <taxon>Metazoa</taxon>
        <taxon>Spiralia</taxon>
        <taxon>Lophotrochozoa</taxon>
        <taxon>Mollusca</taxon>
        <taxon>Gastropoda</taxon>
        <taxon>Heterobranchia</taxon>
        <taxon>Euthyneura</taxon>
        <taxon>Panpulmonata</taxon>
        <taxon>Sacoglossa</taxon>
        <taxon>Placobranchoidea</taxon>
        <taxon>Plakobranchidae</taxon>
        <taxon>Elysia</taxon>
    </lineage>
</organism>
<evidence type="ECO:0000313" key="2">
    <source>
        <dbReference type="Proteomes" id="UP000762676"/>
    </source>
</evidence>
<keyword evidence="2" id="KW-1185">Reference proteome</keyword>
<accession>A0AAV4EDT5</accession>
<proteinExistence type="predicted"/>
<name>A0AAV4EDT5_9GAST</name>
<gene>
    <name evidence="1" type="ORF">ElyMa_005375000</name>
</gene>
<sequence length="136" mass="15638">MSRLSHILVTLNEATIEFAIWHCMREVIDTNLSLVEFPEDDLECRQRFGVHSESTSLTGTWSLDARQLSRMRYDTEVNTGGLPSWKSSLVTGLGSWQGLTRSPNKMLWGPKCSPNRFEISQSLWRNKPYRLAKYVS</sequence>
<dbReference type="AlphaFoldDB" id="A0AAV4EDT5"/>
<evidence type="ECO:0008006" key="3">
    <source>
        <dbReference type="Google" id="ProtNLM"/>
    </source>
</evidence>
<dbReference type="Proteomes" id="UP000762676">
    <property type="component" value="Unassembled WGS sequence"/>
</dbReference>
<comment type="caution">
    <text evidence="1">The sequence shown here is derived from an EMBL/GenBank/DDBJ whole genome shotgun (WGS) entry which is preliminary data.</text>
</comment>